<dbReference type="EMBL" id="JAHBBD010000017">
    <property type="protein sequence ID" value="MBW3083262.1"/>
    <property type="molecule type" value="Genomic_DNA"/>
</dbReference>
<protein>
    <submittedName>
        <fullName evidence="3">DUF2183 domain-containing protein</fullName>
    </submittedName>
</protein>
<feature type="compositionally biased region" description="Polar residues" evidence="1">
    <location>
        <begin position="1"/>
        <end position="14"/>
    </location>
</feature>
<dbReference type="PANTHER" id="PTHR28208:SF3">
    <property type="entry name" value="PHOSPHATIDATE PHOSPHATASE APP1"/>
    <property type="match status" value="1"/>
</dbReference>
<feature type="domain" description="Phosphatidate phosphatase APP1 catalytic" evidence="2">
    <location>
        <begin position="203"/>
        <end position="354"/>
    </location>
</feature>
<dbReference type="InterPro" id="IPR019236">
    <property type="entry name" value="APP1_cat"/>
</dbReference>
<evidence type="ECO:0000256" key="1">
    <source>
        <dbReference type="SAM" id="MobiDB-lite"/>
    </source>
</evidence>
<keyword evidence="4" id="KW-1185">Reference proteome</keyword>
<dbReference type="InterPro" id="IPR052935">
    <property type="entry name" value="Mg2+_PAP"/>
</dbReference>
<dbReference type="Proteomes" id="UP000812844">
    <property type="component" value="Unassembled WGS sequence"/>
</dbReference>
<sequence length="416" mass="45682">MGTSRRTSSDTAQHGTAAPIPARKAVTTFDAASRHERIEGKPPLIRVMRRLITGGVGLWARVSTAVVRHLGWYGRVDPYVGYGTERYSRLICRTVYAPEHSKSGARTRGIWGMLAIPAPHREVRIAIDGTPLETMQVGSSEVYDRPDPARATPTEYVSSDDAGYLDLVAEHRLSPGVHHVSYRVPRRKPVSANLFTIPAGSKVGIISDVDDTIMVTQVPTLWKAVYNLLFLNPRKRAPVPGMSVLFTKLASLFPDAPFFYLSTSPWNVESSIRHFIADHGYPDGPLLLRDLDPRPKTFVPTGVQHKLEFAEQLMGDFPGMRFILIGDDGQKDPTTYATIAKRYPGRVIAIGIRQLSPRESSPLGSVSGLSSTQPMPVTDVPVFTGTTGANLMKTMLPYLERYVAGDAAPTRTPPRA</sequence>
<evidence type="ECO:0000313" key="3">
    <source>
        <dbReference type="EMBL" id="MBW3083262.1"/>
    </source>
</evidence>
<name>A0ABS6WA14_9BIFI</name>
<accession>A0ABS6WA14</accession>
<dbReference type="RefSeq" id="WP_219082234.1">
    <property type="nucleotide sequence ID" value="NZ_JAHBBD010000017.1"/>
</dbReference>
<reference evidence="3 4" key="1">
    <citation type="submission" date="2021-05" db="EMBL/GenBank/DDBJ databases">
        <title>Phylogenetic classification of ten novel species belonging to the genus Bifidobacterium comprising B. colchicus sp. nov., B. abeli sp. nov., B. bicoloris sp. nov., B. guerezis sp. nov., B. rosaliae sp. nov., B. santillanensis sp. nov., B. argentati sp. nov., B. amazzoni sp. nov., B. pluviali sp. nov., and B. pinnaculum sp. nov.</title>
        <authorList>
            <person name="Lugli G.A."/>
            <person name="Ruiz Garcia L."/>
            <person name="Margolles A."/>
            <person name="Ventura M."/>
        </authorList>
    </citation>
    <scope>NUCLEOTIDE SEQUENCE [LARGE SCALE GENOMIC DNA]</scope>
    <source>
        <strain evidence="3 4">6T3</strain>
    </source>
</reference>
<dbReference type="PANTHER" id="PTHR28208">
    <property type="entry name" value="PHOSPHATIDATE PHOSPHATASE APP1"/>
    <property type="match status" value="1"/>
</dbReference>
<organism evidence="3 4">
    <name type="scientific">Bifidobacterium phasiani</name>
    <dbReference type="NCBI Taxonomy" id="2834431"/>
    <lineage>
        <taxon>Bacteria</taxon>
        <taxon>Bacillati</taxon>
        <taxon>Actinomycetota</taxon>
        <taxon>Actinomycetes</taxon>
        <taxon>Bifidobacteriales</taxon>
        <taxon>Bifidobacteriaceae</taxon>
        <taxon>Bifidobacterium</taxon>
    </lineage>
</organism>
<dbReference type="Pfam" id="PF09949">
    <property type="entry name" value="APP1_cat"/>
    <property type="match status" value="1"/>
</dbReference>
<proteinExistence type="predicted"/>
<comment type="caution">
    <text evidence="3">The sequence shown here is derived from an EMBL/GenBank/DDBJ whole genome shotgun (WGS) entry which is preliminary data.</text>
</comment>
<feature type="region of interest" description="Disordered" evidence="1">
    <location>
        <begin position="1"/>
        <end position="20"/>
    </location>
</feature>
<evidence type="ECO:0000259" key="2">
    <source>
        <dbReference type="Pfam" id="PF09949"/>
    </source>
</evidence>
<evidence type="ECO:0000313" key="4">
    <source>
        <dbReference type="Proteomes" id="UP000812844"/>
    </source>
</evidence>
<gene>
    <name evidence="3" type="ORF">KIH73_07775</name>
</gene>